<evidence type="ECO:0000259" key="2">
    <source>
        <dbReference type="Pfam" id="PF20666"/>
    </source>
</evidence>
<dbReference type="Pfam" id="PF22766">
    <property type="entry name" value="ZW10_C2"/>
    <property type="match status" value="1"/>
</dbReference>
<dbReference type="Proteomes" id="UP000265703">
    <property type="component" value="Unassembled WGS sequence"/>
</dbReference>
<dbReference type="InterPro" id="IPR048344">
    <property type="entry name" value="Zw10_middle"/>
</dbReference>
<dbReference type="Gene3D" id="1.10.357.150">
    <property type="match status" value="1"/>
</dbReference>
<evidence type="ECO:0000313" key="4">
    <source>
        <dbReference type="EMBL" id="RIA88034.1"/>
    </source>
</evidence>
<dbReference type="GO" id="GO:0007094">
    <property type="term" value="P:mitotic spindle assembly checkpoint signaling"/>
    <property type="evidence" value="ECO:0007669"/>
    <property type="project" value="TreeGrafter"/>
</dbReference>
<dbReference type="Pfam" id="PF20665">
    <property type="entry name" value="Zw10_middle"/>
    <property type="match status" value="1"/>
</dbReference>
<sequence length="865" mass="99362">MPPLPVSAVALPGAFISTILEGDRKNDFTDPVEDQQNMLLATSSADREAAFSCIQQIDFRIRSVKTEILQIILDRHDAFVKLYNNSISLRDKIDTLFMEVDVVSRGINHSETGMKPKLINALQENRTIMQEVQNTKSVVETLEYLSEIQNCVKRFQEYLMQGRIEEASGSITYMDSLLESPPIPTERKIQIFDKLKTQLSNMKESLDQTLDDLLTQSISFKKIGDNEGFSLTVLSSVEGANATALLTSVFISLNEVDSINMQLSRLKKNVMKYLIIPLLKHRESWNASIEVDDNVTARLIIGPNLNVKNINQDGIFTPLITIFKFMYTFIFGGLDHSSKELIILPLATQYASTFGKFISHDLRDVVISEYLSHVIPTETFEFKKFDEVAHDVKEFQAEMRKMGFMRQPRDGEEEEESTLGAYVAKVDVLFTIKKRDKLLELGRNIMLEGNFESEEITEEQKSEQNFNEQKAIGESVVESSITGEINKQKEDIFAIQNNNDIPNEGWEVDWNEGWDEDGWDESENKNESLINKNIESKQVILEKKLVRYSISNKAKPLIDLIIKTLNEARNLNAKSGVRLYQATLDFFDLYRAIMPVFHYNTFSNVPALAMLFRNDCLWLADQLLIVQEQFIDSLSSSSDSENTEDMKGKISYFETVEKLRELGKEWYDIQIDKQKSVLKEILDEMDGVQQIANDDRFEACQNAMNQIVYTMNHLSKIWRDVLRPTEYYTVLGVLIDSVLACMIDYVEDLYDISAEDSQQLNLICTMLFQLENLFNKKEVNSVEKYIKNWTKFLHMTDILELTQAEIMKRFRNGELVCFTTDELEGLICALFADTQIRENTLSEIREGHPVVTGEKLMIPGNRREE</sequence>
<proteinExistence type="predicted"/>
<feature type="domain" description="Centromere/kinetochore protein zw10 C-terminal" evidence="2">
    <location>
        <begin position="549"/>
        <end position="680"/>
    </location>
</feature>
<dbReference type="GO" id="GO:0005737">
    <property type="term" value="C:cytoplasm"/>
    <property type="evidence" value="ECO:0007669"/>
    <property type="project" value="GOC"/>
</dbReference>
<keyword evidence="5" id="KW-1185">Reference proteome</keyword>
<dbReference type="GO" id="GO:1990423">
    <property type="term" value="C:RZZ complex"/>
    <property type="evidence" value="ECO:0007669"/>
    <property type="project" value="TreeGrafter"/>
</dbReference>
<dbReference type="InterPro" id="IPR046362">
    <property type="entry name" value="Zw10/DSL1_C_sf"/>
</dbReference>
<dbReference type="EMBL" id="QKYT01000282">
    <property type="protein sequence ID" value="RIA88034.1"/>
    <property type="molecule type" value="Genomic_DNA"/>
</dbReference>
<accession>A0A397SZ32</accession>
<gene>
    <name evidence="4" type="ORF">C1645_877671</name>
</gene>
<dbReference type="InterPro" id="IPR048343">
    <property type="entry name" value="ZW10_C"/>
</dbReference>
<evidence type="ECO:0000313" key="5">
    <source>
        <dbReference type="Proteomes" id="UP000265703"/>
    </source>
</evidence>
<dbReference type="GO" id="GO:0006888">
    <property type="term" value="P:endoplasmic reticulum to Golgi vesicle-mediated transport"/>
    <property type="evidence" value="ECO:0007669"/>
    <property type="project" value="TreeGrafter"/>
</dbReference>
<reference evidence="4 5" key="1">
    <citation type="submission" date="2018-06" db="EMBL/GenBank/DDBJ databases">
        <title>Comparative genomics reveals the genomic features of Rhizophagus irregularis, R. cerebriforme, R. diaphanum and Gigaspora rosea, and their symbiotic lifestyle signature.</title>
        <authorList>
            <person name="Morin E."/>
            <person name="San Clemente H."/>
            <person name="Chen E.C.H."/>
            <person name="De La Providencia I."/>
            <person name="Hainaut M."/>
            <person name="Kuo A."/>
            <person name="Kohler A."/>
            <person name="Murat C."/>
            <person name="Tang N."/>
            <person name="Roy S."/>
            <person name="Loubradou J."/>
            <person name="Henrissat B."/>
            <person name="Grigoriev I.V."/>
            <person name="Corradi N."/>
            <person name="Roux C."/>
            <person name="Martin F.M."/>
        </authorList>
    </citation>
    <scope>NUCLEOTIDE SEQUENCE [LARGE SCALE GENOMIC DNA]</scope>
    <source>
        <strain evidence="4 5">DAOM 227022</strain>
    </source>
</reference>
<dbReference type="STRING" id="658196.A0A397SZ32"/>
<feature type="domain" description="Centromere/kinetochore protein zw10 middle" evidence="1">
    <location>
        <begin position="236"/>
        <end position="446"/>
    </location>
</feature>
<comment type="caution">
    <text evidence="4">The sequence shown here is derived from an EMBL/GenBank/DDBJ whole genome shotgun (WGS) entry which is preliminary data.</text>
</comment>
<dbReference type="OrthoDB" id="534815at2759"/>
<protein>
    <submittedName>
        <fullName evidence="4">Centromere/kinetochore Zw10-domain-containing protein</fullName>
    </submittedName>
</protein>
<name>A0A397SZ32_9GLOM</name>
<dbReference type="InterPro" id="IPR055148">
    <property type="entry name" value="ZW10_C_2"/>
</dbReference>
<evidence type="ECO:0000259" key="3">
    <source>
        <dbReference type="Pfam" id="PF22766"/>
    </source>
</evidence>
<evidence type="ECO:0000259" key="1">
    <source>
        <dbReference type="Pfam" id="PF20665"/>
    </source>
</evidence>
<dbReference type="PANTHER" id="PTHR12205:SF0">
    <property type="entry name" value="CENTROMERE_KINETOCHORE PROTEIN ZW10 HOMOLOG"/>
    <property type="match status" value="1"/>
</dbReference>
<dbReference type="AlphaFoldDB" id="A0A397SZ32"/>
<dbReference type="PANTHER" id="PTHR12205">
    <property type="entry name" value="CENTROMERE/KINETOCHORE PROTEIN ZW10"/>
    <property type="match status" value="1"/>
</dbReference>
<dbReference type="Pfam" id="PF20666">
    <property type="entry name" value="ZW10_C"/>
    <property type="match status" value="1"/>
</dbReference>
<organism evidence="4 5">
    <name type="scientific">Glomus cerebriforme</name>
    <dbReference type="NCBI Taxonomy" id="658196"/>
    <lineage>
        <taxon>Eukaryota</taxon>
        <taxon>Fungi</taxon>
        <taxon>Fungi incertae sedis</taxon>
        <taxon>Mucoromycota</taxon>
        <taxon>Glomeromycotina</taxon>
        <taxon>Glomeromycetes</taxon>
        <taxon>Glomerales</taxon>
        <taxon>Glomeraceae</taxon>
        <taxon>Glomus</taxon>
    </lineage>
</organism>
<feature type="domain" description="ZW10 C-terminal helical" evidence="3">
    <location>
        <begin position="703"/>
        <end position="844"/>
    </location>
</feature>